<keyword evidence="9" id="KW-1185">Reference proteome</keyword>
<evidence type="ECO:0000256" key="2">
    <source>
        <dbReference type="ARBA" id="ARBA00007922"/>
    </source>
</evidence>
<dbReference type="Proteomes" id="UP001497383">
    <property type="component" value="Chromosome 6"/>
</dbReference>
<gene>
    <name evidence="8" type="ORF">LODBEIA_P52220</name>
</gene>
<name>A0ABP0ZTK5_9ASCO</name>
<keyword evidence="3" id="KW-0233">DNA recombination</keyword>
<evidence type="ECO:0000256" key="5">
    <source>
        <dbReference type="ARBA" id="ARBA00023254"/>
    </source>
</evidence>
<dbReference type="InterPro" id="IPR010776">
    <property type="entry name" value="Hop2_WH_dom"/>
</dbReference>
<feature type="domain" description="Homologous-pairing protein 2 winged helix" evidence="7">
    <location>
        <begin position="13"/>
        <end position="73"/>
    </location>
</feature>
<reference evidence="8 9" key="1">
    <citation type="submission" date="2024-03" db="EMBL/GenBank/DDBJ databases">
        <authorList>
            <person name="Brejova B."/>
        </authorList>
    </citation>
    <scope>NUCLEOTIDE SEQUENCE [LARGE SCALE GENOMIC DNA]</scope>
    <source>
        <strain evidence="8 9">CBS 14171</strain>
    </source>
</reference>
<proteinExistence type="inferred from homology"/>
<evidence type="ECO:0000256" key="1">
    <source>
        <dbReference type="ARBA" id="ARBA00004123"/>
    </source>
</evidence>
<dbReference type="InterPro" id="IPR036388">
    <property type="entry name" value="WH-like_DNA-bd_sf"/>
</dbReference>
<evidence type="ECO:0000256" key="3">
    <source>
        <dbReference type="ARBA" id="ARBA00023172"/>
    </source>
</evidence>
<evidence type="ECO:0000313" key="9">
    <source>
        <dbReference type="Proteomes" id="UP001497383"/>
    </source>
</evidence>
<dbReference type="RefSeq" id="XP_066832160.1">
    <property type="nucleotide sequence ID" value="XM_066975531.1"/>
</dbReference>
<comment type="subcellular location">
    <subcellularLocation>
        <location evidence="1">Nucleus</location>
    </subcellularLocation>
</comment>
<organism evidence="8 9">
    <name type="scientific">Lodderomyces beijingensis</name>
    <dbReference type="NCBI Taxonomy" id="1775926"/>
    <lineage>
        <taxon>Eukaryota</taxon>
        <taxon>Fungi</taxon>
        <taxon>Dikarya</taxon>
        <taxon>Ascomycota</taxon>
        <taxon>Saccharomycotina</taxon>
        <taxon>Pichiomycetes</taxon>
        <taxon>Debaryomycetaceae</taxon>
        <taxon>Candida/Lodderomyces clade</taxon>
        <taxon>Lodderomyces</taxon>
    </lineage>
</organism>
<dbReference type="GeneID" id="92210418"/>
<keyword evidence="4" id="KW-0539">Nucleus</keyword>
<keyword evidence="6" id="KW-0472">Membrane</keyword>
<keyword evidence="5" id="KW-0469">Meiosis</keyword>
<protein>
    <recommendedName>
        <fullName evidence="7">Homologous-pairing protein 2 winged helix domain-containing protein</fullName>
    </recommendedName>
</protein>
<dbReference type="PANTHER" id="PTHR15938:SF0">
    <property type="entry name" value="HOMOLOGOUS-PAIRING PROTEIN 2 HOMOLOG"/>
    <property type="match status" value="1"/>
</dbReference>
<evidence type="ECO:0000259" key="7">
    <source>
        <dbReference type="Pfam" id="PF07106"/>
    </source>
</evidence>
<feature type="transmembrane region" description="Helical" evidence="6">
    <location>
        <begin position="115"/>
        <end position="135"/>
    </location>
</feature>
<keyword evidence="6" id="KW-1133">Transmembrane helix</keyword>
<evidence type="ECO:0000256" key="4">
    <source>
        <dbReference type="ARBA" id="ARBA00023242"/>
    </source>
</evidence>
<dbReference type="EMBL" id="OZ022410">
    <property type="protein sequence ID" value="CAK9441354.1"/>
    <property type="molecule type" value="Genomic_DNA"/>
</dbReference>
<dbReference type="PANTHER" id="PTHR15938">
    <property type="entry name" value="TBP-1 INTERACTING PROTEIN"/>
    <property type="match status" value="1"/>
</dbReference>
<comment type="similarity">
    <text evidence="2">Belongs to the HOP2 family.</text>
</comment>
<dbReference type="Pfam" id="PF07106">
    <property type="entry name" value="WHD_TBPIP"/>
    <property type="match status" value="1"/>
</dbReference>
<accession>A0ABP0ZTK5</accession>
<keyword evidence="6" id="KW-0812">Transmembrane</keyword>
<evidence type="ECO:0000313" key="8">
    <source>
        <dbReference type="EMBL" id="CAK9441354.1"/>
    </source>
</evidence>
<dbReference type="Gene3D" id="1.10.10.10">
    <property type="entry name" value="Winged helix-like DNA-binding domain superfamily/Winged helix DNA-binding domain"/>
    <property type="match status" value="1"/>
</dbReference>
<sequence length="140" mass="16303">MPSVKTTLRSEVEARSFIRDYMKAQYRPYSTTDIQLNLHNQITKSKLAAILDSLLEEGELIVKTVGKTSYYCYKELFQAQEEPCDEDKREIEDHLARVHSEIESLTTGTSVCHELLLYLFLPSPLFYLILTSYLFESWHS</sequence>
<evidence type="ECO:0000256" key="6">
    <source>
        <dbReference type="SAM" id="Phobius"/>
    </source>
</evidence>